<evidence type="ECO:0000256" key="2">
    <source>
        <dbReference type="SAM" id="Phobius"/>
    </source>
</evidence>
<gene>
    <name evidence="3" type="ORF">HDA45_005947</name>
</gene>
<dbReference type="Pfam" id="PF09490">
    <property type="entry name" value="CbtA"/>
    <property type="match status" value="1"/>
</dbReference>
<comment type="caution">
    <text evidence="3">The sequence shown here is derived from an EMBL/GenBank/DDBJ whole genome shotgun (WGS) entry which is preliminary data.</text>
</comment>
<proteinExistence type="predicted"/>
<organism evidence="3 4">
    <name type="scientific">Amycolatopsis umgeniensis</name>
    <dbReference type="NCBI Taxonomy" id="336628"/>
    <lineage>
        <taxon>Bacteria</taxon>
        <taxon>Bacillati</taxon>
        <taxon>Actinomycetota</taxon>
        <taxon>Actinomycetes</taxon>
        <taxon>Pseudonocardiales</taxon>
        <taxon>Pseudonocardiaceae</taxon>
        <taxon>Amycolatopsis</taxon>
    </lineage>
</organism>
<dbReference type="InterPro" id="IPR012666">
    <property type="entry name" value="CbtA_put"/>
</dbReference>
<keyword evidence="2" id="KW-1133">Transmembrane helix</keyword>
<keyword evidence="2" id="KW-0812">Transmembrane</keyword>
<feature type="compositionally biased region" description="Basic and acidic residues" evidence="1">
    <location>
        <begin position="44"/>
        <end position="61"/>
    </location>
</feature>
<feature type="transmembrane region" description="Helical" evidence="2">
    <location>
        <begin position="187"/>
        <end position="206"/>
    </location>
</feature>
<feature type="transmembrane region" description="Helical" evidence="2">
    <location>
        <begin position="87"/>
        <end position="106"/>
    </location>
</feature>
<dbReference type="RefSeq" id="WP_184900859.1">
    <property type="nucleotide sequence ID" value="NZ_JACHMX010000001.1"/>
</dbReference>
<sequence>MMRSLLVRGMLAGLIAGVLATLFAYFFGEPSVETAIGLEGTAAHSHDDAGAHDPAAHDPAAHEPAPAEEEELVTRGVQSTVGLLTGVGLYGVAVGGLFSLAFAFVYGRLGTLRPRVTAALLAGGAFVVVFLVPFLKYPANPPAVGQAGTIGSRTSLYFGFVALSLLIGILAAAFGRKLADKLGAWRGGLIAAGGYVVLIAVAAALLPSIDEVPAEFPGSTLWTFRLASVGTQVVLWTVLGLAFGALSEKALSEKALTEKSLVRKDA</sequence>
<name>A0A841BAB3_9PSEU</name>
<reference evidence="3 4" key="1">
    <citation type="submission" date="2020-08" db="EMBL/GenBank/DDBJ databases">
        <title>Sequencing the genomes of 1000 actinobacteria strains.</title>
        <authorList>
            <person name="Klenk H.-P."/>
        </authorList>
    </citation>
    <scope>NUCLEOTIDE SEQUENCE [LARGE SCALE GENOMIC DNA]</scope>
    <source>
        <strain evidence="3 4">DSM 45272</strain>
    </source>
</reference>
<dbReference type="EMBL" id="JACHMX010000001">
    <property type="protein sequence ID" value="MBB5855860.1"/>
    <property type="molecule type" value="Genomic_DNA"/>
</dbReference>
<evidence type="ECO:0000313" key="4">
    <source>
        <dbReference type="Proteomes" id="UP000580861"/>
    </source>
</evidence>
<protein>
    <submittedName>
        <fullName evidence="3">Putative cobalt transporter CbtA</fullName>
    </submittedName>
</protein>
<feature type="transmembrane region" description="Helical" evidence="2">
    <location>
        <begin position="226"/>
        <end position="246"/>
    </location>
</feature>
<feature type="transmembrane region" description="Helical" evidence="2">
    <location>
        <begin position="155"/>
        <end position="175"/>
    </location>
</feature>
<evidence type="ECO:0000313" key="3">
    <source>
        <dbReference type="EMBL" id="MBB5855860.1"/>
    </source>
</evidence>
<keyword evidence="2" id="KW-0472">Membrane</keyword>
<dbReference type="Proteomes" id="UP000580861">
    <property type="component" value="Unassembled WGS sequence"/>
</dbReference>
<feature type="transmembrane region" description="Helical" evidence="2">
    <location>
        <begin position="118"/>
        <end position="135"/>
    </location>
</feature>
<evidence type="ECO:0000256" key="1">
    <source>
        <dbReference type="SAM" id="MobiDB-lite"/>
    </source>
</evidence>
<accession>A0A841BAB3</accession>
<keyword evidence="4" id="KW-1185">Reference proteome</keyword>
<feature type="region of interest" description="Disordered" evidence="1">
    <location>
        <begin position="43"/>
        <end position="69"/>
    </location>
</feature>
<dbReference type="AlphaFoldDB" id="A0A841BAB3"/>